<dbReference type="GO" id="GO:0008237">
    <property type="term" value="F:metallopeptidase activity"/>
    <property type="evidence" value="ECO:0007669"/>
    <property type="project" value="UniProtKB-KW"/>
</dbReference>
<reference evidence="9 10" key="1">
    <citation type="submission" date="2013-07" db="EMBL/GenBank/DDBJ databases">
        <title>Isolation of Lactococcus garvieae strain TRF1 from the fecal material of a timber rattlesnake.</title>
        <authorList>
            <person name="McLaughlin R.W."/>
            <person name="Cochran P.A."/>
            <person name="Dowd S.E."/>
        </authorList>
    </citation>
    <scope>NUCLEOTIDE SEQUENCE [LARGE SCALE GENOMIC DNA]</scope>
    <source>
        <strain evidence="9 10">TRF1</strain>
    </source>
</reference>
<dbReference type="InterPro" id="IPR001261">
    <property type="entry name" value="ArgE/DapE_CS"/>
</dbReference>
<dbReference type="EMBL" id="AVFE01000021">
    <property type="protein sequence ID" value="ETD04662.1"/>
    <property type="molecule type" value="Genomic_DNA"/>
</dbReference>
<sequence length="462" mass="50806">MNKKLSIGGAFVGGHMKTFITDEYQTAAVQSLGRLVKHDSVLDESDSGAGHPFGKKVLGALEEVLELCQELGFKTFQDPEGYYGYAETGEGEKLFGLLCHMDVVPAADQAGWETDPFEMVERDGLLIGRGTQDDKGPSMAALYAVKALMDAGLTFDGRIRFIFGTDEETLWRCLDKYNEKEEAITMGFAPDSHFPLNYAEKGLLQAYLTGPGTNEFTLHAPGALNVVPDRAPYTSEKLAEVKAALTAHGFAYEETEKGISVQGKSVHAMAAPEGTNATIRLAIALAEVFDFKPLDFLGKLVQENATGENVVGKVMDEQSGELTMNFTDVEITPEHTKIGVDMRLPVTIDKDELAEKLATQAAAYQLEYKQYDWLNPLYVPVESELIQTLLATYREITGDMTEPMVSGGATFARTMQNCVAFGAMFPETPDYMHQANEQWAIADLRKTMEIYAEAIYRLCAVK</sequence>
<evidence type="ECO:0000256" key="8">
    <source>
        <dbReference type="ARBA" id="ARBA00023049"/>
    </source>
</evidence>
<dbReference type="SUPFAM" id="SSF55031">
    <property type="entry name" value="Bacterial exopeptidase dimerisation domain"/>
    <property type="match status" value="1"/>
</dbReference>
<dbReference type="GO" id="GO:0016805">
    <property type="term" value="F:dipeptidase activity"/>
    <property type="evidence" value="ECO:0007669"/>
    <property type="project" value="UniProtKB-KW"/>
</dbReference>
<protein>
    <recommendedName>
        <fullName evidence="11">Peptidase M20 dimerisation domain-containing protein</fullName>
    </recommendedName>
</protein>
<evidence type="ECO:0000256" key="5">
    <source>
        <dbReference type="ARBA" id="ARBA00022801"/>
    </source>
</evidence>
<proteinExistence type="inferred from homology"/>
<dbReference type="PANTHER" id="PTHR43808">
    <property type="entry name" value="ACETYLORNITHINE DEACETYLASE"/>
    <property type="match status" value="1"/>
</dbReference>
<dbReference type="InterPro" id="IPR036264">
    <property type="entry name" value="Bact_exopeptidase_dim_dom"/>
</dbReference>
<evidence type="ECO:0000256" key="2">
    <source>
        <dbReference type="ARBA" id="ARBA00006247"/>
    </source>
</evidence>
<dbReference type="NCBIfam" id="TIGR01887">
    <property type="entry name" value="dipeptidaselike"/>
    <property type="match status" value="1"/>
</dbReference>
<dbReference type="Proteomes" id="UP000018692">
    <property type="component" value="Unassembled WGS sequence"/>
</dbReference>
<comment type="similarity">
    <text evidence="2">Belongs to the peptidase M20A family.</text>
</comment>
<keyword evidence="4" id="KW-0479">Metal-binding</keyword>
<keyword evidence="8" id="KW-0482">Metalloprotease</keyword>
<dbReference type="SUPFAM" id="SSF53187">
    <property type="entry name" value="Zn-dependent exopeptidases"/>
    <property type="match status" value="1"/>
</dbReference>
<comment type="cofactor">
    <cofactor evidence="1">
        <name>Zn(2+)</name>
        <dbReference type="ChEBI" id="CHEBI:29105"/>
    </cofactor>
</comment>
<evidence type="ECO:0000256" key="1">
    <source>
        <dbReference type="ARBA" id="ARBA00001947"/>
    </source>
</evidence>
<evidence type="ECO:0000256" key="6">
    <source>
        <dbReference type="ARBA" id="ARBA00022833"/>
    </source>
</evidence>
<dbReference type="GO" id="GO:0008270">
    <property type="term" value="F:zinc ion binding"/>
    <property type="evidence" value="ECO:0007669"/>
    <property type="project" value="InterPro"/>
</dbReference>
<dbReference type="Pfam" id="PF01546">
    <property type="entry name" value="Peptidase_M20"/>
    <property type="match status" value="1"/>
</dbReference>
<dbReference type="NCBIfam" id="NF005542">
    <property type="entry name" value="PRK07205.1"/>
    <property type="match status" value="1"/>
</dbReference>
<dbReference type="PANTHER" id="PTHR43808:SF31">
    <property type="entry name" value="N-ACETYL-L-CITRULLINE DEACETYLASE"/>
    <property type="match status" value="1"/>
</dbReference>
<evidence type="ECO:0000256" key="4">
    <source>
        <dbReference type="ARBA" id="ARBA00022723"/>
    </source>
</evidence>
<evidence type="ECO:0000256" key="7">
    <source>
        <dbReference type="ARBA" id="ARBA00022997"/>
    </source>
</evidence>
<evidence type="ECO:0000256" key="3">
    <source>
        <dbReference type="ARBA" id="ARBA00022670"/>
    </source>
</evidence>
<dbReference type="InterPro" id="IPR010964">
    <property type="entry name" value="M20A_pepV-rel"/>
</dbReference>
<keyword evidence="6" id="KW-0862">Zinc</keyword>
<keyword evidence="7" id="KW-0224">Dipeptidase</keyword>
<evidence type="ECO:0000313" key="10">
    <source>
        <dbReference type="Proteomes" id="UP000018692"/>
    </source>
</evidence>
<comment type="caution">
    <text evidence="9">The sequence shown here is derived from an EMBL/GenBank/DDBJ whole genome shotgun (WGS) entry which is preliminary data.</text>
</comment>
<dbReference type="AlphaFoldDB" id="V8AQ40"/>
<dbReference type="PROSITE" id="PS00759">
    <property type="entry name" value="ARGE_DAPE_CPG2_2"/>
    <property type="match status" value="1"/>
</dbReference>
<dbReference type="InterPro" id="IPR002933">
    <property type="entry name" value="Peptidase_M20"/>
</dbReference>
<dbReference type="Gene3D" id="3.30.70.360">
    <property type="match status" value="2"/>
</dbReference>
<evidence type="ECO:0000313" key="9">
    <source>
        <dbReference type="EMBL" id="ETD04662.1"/>
    </source>
</evidence>
<organism evidence="9 10">
    <name type="scientific">Lactococcus garvieae TRF1</name>
    <dbReference type="NCBI Taxonomy" id="1380772"/>
    <lineage>
        <taxon>Bacteria</taxon>
        <taxon>Bacillati</taxon>
        <taxon>Bacillota</taxon>
        <taxon>Bacilli</taxon>
        <taxon>Lactobacillales</taxon>
        <taxon>Streptococcaceae</taxon>
        <taxon>Lactococcus</taxon>
    </lineage>
</organism>
<dbReference type="GO" id="GO:0006508">
    <property type="term" value="P:proteolysis"/>
    <property type="evidence" value="ECO:0007669"/>
    <property type="project" value="UniProtKB-KW"/>
</dbReference>
<keyword evidence="5" id="KW-0378">Hydrolase</keyword>
<evidence type="ECO:0008006" key="11">
    <source>
        <dbReference type="Google" id="ProtNLM"/>
    </source>
</evidence>
<dbReference type="GO" id="GO:0008777">
    <property type="term" value="F:acetylornithine deacetylase activity"/>
    <property type="evidence" value="ECO:0007669"/>
    <property type="project" value="TreeGrafter"/>
</dbReference>
<dbReference type="InterPro" id="IPR050072">
    <property type="entry name" value="Peptidase_M20A"/>
</dbReference>
<gene>
    <name evidence="9" type="ORF">N568_0106720</name>
</gene>
<keyword evidence="3" id="KW-0645">Protease</keyword>
<name>V8AQ40_9LACT</name>
<dbReference type="Gene3D" id="3.40.630.10">
    <property type="entry name" value="Zn peptidases"/>
    <property type="match status" value="1"/>
</dbReference>
<accession>V8AQ40</accession>
<dbReference type="PATRIC" id="fig|1380772.3.peg.1306"/>
<dbReference type="GO" id="GO:0006526">
    <property type="term" value="P:L-arginine biosynthetic process"/>
    <property type="evidence" value="ECO:0007669"/>
    <property type="project" value="TreeGrafter"/>
</dbReference>